<organism evidence="2 3">
    <name type="scientific">Agromyces salentinus</name>
    <dbReference type="NCBI Taxonomy" id="269421"/>
    <lineage>
        <taxon>Bacteria</taxon>
        <taxon>Bacillati</taxon>
        <taxon>Actinomycetota</taxon>
        <taxon>Actinomycetes</taxon>
        <taxon>Micrococcales</taxon>
        <taxon>Microbacteriaceae</taxon>
        <taxon>Agromyces</taxon>
    </lineage>
</organism>
<protein>
    <recommendedName>
        <fullName evidence="4">DUF3239 domain-containing protein</fullName>
    </recommendedName>
</protein>
<evidence type="ECO:0000313" key="3">
    <source>
        <dbReference type="Proteomes" id="UP001501746"/>
    </source>
</evidence>
<keyword evidence="1" id="KW-0472">Membrane</keyword>
<feature type="transmembrane region" description="Helical" evidence="1">
    <location>
        <begin position="30"/>
        <end position="51"/>
    </location>
</feature>
<keyword evidence="1" id="KW-1133">Transmembrane helix</keyword>
<keyword evidence="3" id="KW-1185">Reference proteome</keyword>
<evidence type="ECO:0000256" key="1">
    <source>
        <dbReference type="SAM" id="Phobius"/>
    </source>
</evidence>
<dbReference type="RefSeq" id="WP_157428869.1">
    <property type="nucleotide sequence ID" value="NZ_BAAANK010000010.1"/>
</dbReference>
<gene>
    <name evidence="2" type="ORF">GCM10009750_33410</name>
</gene>
<accession>A0ABN2N1H0</accession>
<feature type="transmembrane region" description="Helical" evidence="1">
    <location>
        <begin position="57"/>
        <end position="79"/>
    </location>
</feature>
<comment type="caution">
    <text evidence="2">The sequence shown here is derived from an EMBL/GenBank/DDBJ whole genome shotgun (WGS) entry which is preliminary data.</text>
</comment>
<reference evidence="2 3" key="1">
    <citation type="journal article" date="2019" name="Int. J. Syst. Evol. Microbiol.">
        <title>The Global Catalogue of Microorganisms (GCM) 10K type strain sequencing project: providing services to taxonomists for standard genome sequencing and annotation.</title>
        <authorList>
            <consortium name="The Broad Institute Genomics Platform"/>
            <consortium name="The Broad Institute Genome Sequencing Center for Infectious Disease"/>
            <person name="Wu L."/>
            <person name="Ma J."/>
        </authorList>
    </citation>
    <scope>NUCLEOTIDE SEQUENCE [LARGE SCALE GENOMIC DNA]</scope>
    <source>
        <strain evidence="2 3">JCM 14323</strain>
    </source>
</reference>
<dbReference type="EMBL" id="BAAANK010000010">
    <property type="protein sequence ID" value="GAA1844412.1"/>
    <property type="molecule type" value="Genomic_DNA"/>
</dbReference>
<evidence type="ECO:0000313" key="2">
    <source>
        <dbReference type="EMBL" id="GAA1844412.1"/>
    </source>
</evidence>
<proteinExistence type="predicted"/>
<sequence length="248" mass="26448">MGVDATPEQARFQALVDPAKAHSARRWNTGFILTGAVLVTAAVAAVIVMITTGFGSWFTIALVGVLGVLSISLIVTSVLRARILRLLAGDGAVACSVTEGGVALANSPFIPWSDVVFIGVLNDRPRTSRLRAVPVFGWFGSLALKAGNGTVLCEIAVRDGETLRTAFADRGAAKRVSLYGRWPDGLRRGLLPLLLDSVLSEQTVQAVVRVLFAEAEARGIPHSMHESTFGYMKWKGPLLDPDWPAELG</sequence>
<keyword evidence="1" id="KW-0812">Transmembrane</keyword>
<name>A0ABN2N1H0_9MICO</name>
<dbReference type="Proteomes" id="UP001501746">
    <property type="component" value="Unassembled WGS sequence"/>
</dbReference>
<evidence type="ECO:0008006" key="4">
    <source>
        <dbReference type="Google" id="ProtNLM"/>
    </source>
</evidence>